<dbReference type="InterPro" id="IPR013216">
    <property type="entry name" value="Methyltransf_11"/>
</dbReference>
<accession>A0ABW3GAC5</accession>
<dbReference type="PANTHER" id="PTHR45036:SF1">
    <property type="entry name" value="METHYLTRANSFERASE LIKE 7A"/>
    <property type="match status" value="1"/>
</dbReference>
<name>A0ABW3GAC5_9NOCA</name>
<evidence type="ECO:0000313" key="2">
    <source>
        <dbReference type="EMBL" id="MFD0926595.1"/>
    </source>
</evidence>
<evidence type="ECO:0000313" key="3">
    <source>
        <dbReference type="Proteomes" id="UP001597068"/>
    </source>
</evidence>
<dbReference type="RefSeq" id="WP_253645539.1">
    <property type="nucleotide sequence ID" value="NZ_BAAAMO010000002.1"/>
</dbReference>
<keyword evidence="3" id="KW-1185">Reference proteome</keyword>
<dbReference type="EMBL" id="JBHTIL010000001">
    <property type="protein sequence ID" value="MFD0926595.1"/>
    <property type="molecule type" value="Genomic_DNA"/>
</dbReference>
<dbReference type="Gene3D" id="3.40.50.150">
    <property type="entry name" value="Vaccinia Virus protein VP39"/>
    <property type="match status" value="1"/>
</dbReference>
<comment type="caution">
    <text evidence="2">The sequence shown here is derived from an EMBL/GenBank/DDBJ whole genome shotgun (WGS) entry which is preliminary data.</text>
</comment>
<protein>
    <submittedName>
        <fullName evidence="2">Class I SAM-dependent methyltransferase</fullName>
        <ecNumber evidence="2">2.1.1.-</ecNumber>
    </submittedName>
</protein>
<dbReference type="Pfam" id="PF08241">
    <property type="entry name" value="Methyltransf_11"/>
    <property type="match status" value="1"/>
</dbReference>
<dbReference type="InterPro" id="IPR029063">
    <property type="entry name" value="SAM-dependent_MTases_sf"/>
</dbReference>
<dbReference type="EC" id="2.1.1.-" evidence="2"/>
<feature type="domain" description="Methyltransferase type 11" evidence="1">
    <location>
        <begin position="37"/>
        <end position="131"/>
    </location>
</feature>
<evidence type="ECO:0000259" key="1">
    <source>
        <dbReference type="Pfam" id="PF08241"/>
    </source>
</evidence>
<organism evidence="2 3">
    <name type="scientific">Williamsia deligens</name>
    <dbReference type="NCBI Taxonomy" id="321325"/>
    <lineage>
        <taxon>Bacteria</taxon>
        <taxon>Bacillati</taxon>
        <taxon>Actinomycetota</taxon>
        <taxon>Actinomycetes</taxon>
        <taxon>Mycobacteriales</taxon>
        <taxon>Nocardiaceae</taxon>
        <taxon>Williamsia</taxon>
    </lineage>
</organism>
<sequence>MGFYDDHVLPRIIDVALGRHVDDLRRRVCDGLYGDVLEVGFGTGPNVPFYPSTVTRALAVEPSPGARRLAAPAIASSAAPVEFVGLDGARIDLPGASVDCVLSTWTLCTIPDVDAAVAEMFRLLRPGGQVHFVEHGISPSPSIARWQERIEPAWGAVAGGCRLTRSAPDLLRAHGFAAPEVDVVRKGPELVARMSIGTARR</sequence>
<proteinExistence type="predicted"/>
<dbReference type="Proteomes" id="UP001597068">
    <property type="component" value="Unassembled WGS sequence"/>
</dbReference>
<reference evidence="3" key="1">
    <citation type="journal article" date="2019" name="Int. J. Syst. Evol. Microbiol.">
        <title>The Global Catalogue of Microorganisms (GCM) 10K type strain sequencing project: providing services to taxonomists for standard genome sequencing and annotation.</title>
        <authorList>
            <consortium name="The Broad Institute Genomics Platform"/>
            <consortium name="The Broad Institute Genome Sequencing Center for Infectious Disease"/>
            <person name="Wu L."/>
            <person name="Ma J."/>
        </authorList>
    </citation>
    <scope>NUCLEOTIDE SEQUENCE [LARGE SCALE GENOMIC DNA]</scope>
    <source>
        <strain evidence="3">CCUG 50873</strain>
    </source>
</reference>
<dbReference type="SUPFAM" id="SSF53335">
    <property type="entry name" value="S-adenosyl-L-methionine-dependent methyltransferases"/>
    <property type="match status" value="1"/>
</dbReference>
<keyword evidence="2" id="KW-0808">Transferase</keyword>
<keyword evidence="2" id="KW-0489">Methyltransferase</keyword>
<dbReference type="CDD" id="cd02440">
    <property type="entry name" value="AdoMet_MTases"/>
    <property type="match status" value="1"/>
</dbReference>
<dbReference type="GO" id="GO:0032259">
    <property type="term" value="P:methylation"/>
    <property type="evidence" value="ECO:0007669"/>
    <property type="project" value="UniProtKB-KW"/>
</dbReference>
<dbReference type="PANTHER" id="PTHR45036">
    <property type="entry name" value="METHYLTRANSFERASE LIKE 7B"/>
    <property type="match status" value="1"/>
</dbReference>
<dbReference type="InterPro" id="IPR052356">
    <property type="entry name" value="Thiol_S-MT"/>
</dbReference>
<dbReference type="GO" id="GO:0008168">
    <property type="term" value="F:methyltransferase activity"/>
    <property type="evidence" value="ECO:0007669"/>
    <property type="project" value="UniProtKB-KW"/>
</dbReference>
<gene>
    <name evidence="2" type="ORF">ACFQ04_12700</name>
</gene>